<keyword evidence="1" id="KW-0812">Transmembrane</keyword>
<dbReference type="EMBL" id="CAKOFQ010007705">
    <property type="protein sequence ID" value="CAH2006744.1"/>
    <property type="molecule type" value="Genomic_DNA"/>
</dbReference>
<name>A0A9P0Q162_ACAOB</name>
<feature type="transmembrane region" description="Helical" evidence="1">
    <location>
        <begin position="15"/>
        <end position="36"/>
    </location>
</feature>
<sequence length="210" mass="23408">ELVISSPNERNWRGIFIALLVIIAVLGLIVFSIVLVSPPEEGPRTKGLKPTLEDIFVKLPPPARFNGTWISAKSGKPHTIGEKLILTAVEEVLKTVLHKPASDIIKRIPLNNNTVERRIDEMSSDIESFLCNYLQMTHFSIQLDETTLPDNAALLLAYVRFIMNQEIYAELRFARTLITDTKGEKAIPLSNIISVATDGAPPWLEVIVDL</sequence>
<dbReference type="PANTHER" id="PTHR45913:SF22">
    <property type="entry name" value="SCAN BOX DOMAIN-CONTAINING PROTEIN"/>
    <property type="match status" value="1"/>
</dbReference>
<evidence type="ECO:0000313" key="2">
    <source>
        <dbReference type="EMBL" id="CAH2006744.1"/>
    </source>
</evidence>
<feature type="non-terminal residue" evidence="2">
    <location>
        <position position="210"/>
    </location>
</feature>
<dbReference type="AlphaFoldDB" id="A0A9P0Q162"/>
<keyword evidence="1" id="KW-1133">Transmembrane helix</keyword>
<gene>
    <name evidence="2" type="ORF">ACAOBT_LOCUS29268</name>
</gene>
<dbReference type="Proteomes" id="UP001152888">
    <property type="component" value="Unassembled WGS sequence"/>
</dbReference>
<keyword evidence="3" id="KW-1185">Reference proteome</keyword>
<organism evidence="2 3">
    <name type="scientific">Acanthoscelides obtectus</name>
    <name type="common">Bean weevil</name>
    <name type="synonym">Bruchus obtectus</name>
    <dbReference type="NCBI Taxonomy" id="200917"/>
    <lineage>
        <taxon>Eukaryota</taxon>
        <taxon>Metazoa</taxon>
        <taxon>Ecdysozoa</taxon>
        <taxon>Arthropoda</taxon>
        <taxon>Hexapoda</taxon>
        <taxon>Insecta</taxon>
        <taxon>Pterygota</taxon>
        <taxon>Neoptera</taxon>
        <taxon>Endopterygota</taxon>
        <taxon>Coleoptera</taxon>
        <taxon>Polyphaga</taxon>
        <taxon>Cucujiformia</taxon>
        <taxon>Chrysomeloidea</taxon>
        <taxon>Chrysomelidae</taxon>
        <taxon>Bruchinae</taxon>
        <taxon>Bruchini</taxon>
        <taxon>Acanthoscelides</taxon>
    </lineage>
</organism>
<evidence type="ECO:0000313" key="3">
    <source>
        <dbReference type="Proteomes" id="UP001152888"/>
    </source>
</evidence>
<accession>A0A9P0Q162</accession>
<reference evidence="2" key="1">
    <citation type="submission" date="2022-03" db="EMBL/GenBank/DDBJ databases">
        <authorList>
            <person name="Sayadi A."/>
        </authorList>
    </citation>
    <scope>NUCLEOTIDE SEQUENCE</scope>
</reference>
<keyword evidence="1" id="KW-0472">Membrane</keyword>
<dbReference type="PANTHER" id="PTHR45913">
    <property type="entry name" value="EPM2A-INTERACTING PROTEIN 1"/>
    <property type="match status" value="1"/>
</dbReference>
<evidence type="ECO:0000256" key="1">
    <source>
        <dbReference type="SAM" id="Phobius"/>
    </source>
</evidence>
<dbReference type="OrthoDB" id="6628750at2759"/>
<proteinExistence type="predicted"/>
<comment type="caution">
    <text evidence="2">The sequence shown here is derived from an EMBL/GenBank/DDBJ whole genome shotgun (WGS) entry which is preliminary data.</text>
</comment>
<protein>
    <submittedName>
        <fullName evidence="2">Uncharacterized protein</fullName>
    </submittedName>
</protein>